<evidence type="ECO:0000256" key="2">
    <source>
        <dbReference type="RuleBase" id="RU361185"/>
    </source>
</evidence>
<evidence type="ECO:0000313" key="7">
    <source>
        <dbReference type="Proteomes" id="UP000305067"/>
    </source>
</evidence>
<dbReference type="Proteomes" id="UP000305067">
    <property type="component" value="Unassembled WGS sequence"/>
</dbReference>
<organism evidence="6 7">
    <name type="scientific">Pterulicium gracile</name>
    <dbReference type="NCBI Taxonomy" id="1884261"/>
    <lineage>
        <taxon>Eukaryota</taxon>
        <taxon>Fungi</taxon>
        <taxon>Dikarya</taxon>
        <taxon>Basidiomycota</taxon>
        <taxon>Agaricomycotina</taxon>
        <taxon>Agaricomycetes</taxon>
        <taxon>Agaricomycetidae</taxon>
        <taxon>Agaricales</taxon>
        <taxon>Pleurotineae</taxon>
        <taxon>Pterulaceae</taxon>
        <taxon>Pterulicium</taxon>
    </lineage>
</organism>
<dbReference type="InterPro" id="IPR000322">
    <property type="entry name" value="Glyco_hydro_31_TIM"/>
</dbReference>
<dbReference type="InterPro" id="IPR013780">
    <property type="entry name" value="Glyco_hydro_b"/>
</dbReference>
<dbReference type="InterPro" id="IPR051816">
    <property type="entry name" value="Glycosyl_Hydrolase_31"/>
</dbReference>
<dbReference type="PANTHER" id="PTHR43863">
    <property type="entry name" value="HYDROLASE, PUTATIVE (AFU_ORTHOLOGUE AFUA_1G03140)-RELATED"/>
    <property type="match status" value="1"/>
</dbReference>
<dbReference type="InterPro" id="IPR011013">
    <property type="entry name" value="Gal_mutarotase_sf_dom"/>
</dbReference>
<feature type="chain" id="PRO_5022936337" evidence="3">
    <location>
        <begin position="22"/>
        <end position="751"/>
    </location>
</feature>
<dbReference type="OrthoDB" id="10070917at2759"/>
<dbReference type="Pfam" id="PF01055">
    <property type="entry name" value="Glyco_hydro_31_2nd"/>
    <property type="match status" value="1"/>
</dbReference>
<dbReference type="Gene3D" id="3.20.20.80">
    <property type="entry name" value="Glycosidases"/>
    <property type="match status" value="1"/>
</dbReference>
<dbReference type="SUPFAM" id="SSF51445">
    <property type="entry name" value="(Trans)glycosidases"/>
    <property type="match status" value="1"/>
</dbReference>
<dbReference type="STRING" id="1884261.A0A5C3Q8E3"/>
<dbReference type="GO" id="GO:0004553">
    <property type="term" value="F:hydrolase activity, hydrolyzing O-glycosyl compounds"/>
    <property type="evidence" value="ECO:0007669"/>
    <property type="project" value="InterPro"/>
</dbReference>
<gene>
    <name evidence="6" type="ORF">BDV98DRAFT_304077</name>
</gene>
<dbReference type="Gene3D" id="2.60.40.1180">
    <property type="entry name" value="Golgi alpha-mannosidase II"/>
    <property type="match status" value="1"/>
</dbReference>
<feature type="domain" description="Glycoside hydrolase family 31 TIM barrel" evidence="4">
    <location>
        <begin position="269"/>
        <end position="627"/>
    </location>
</feature>
<dbReference type="CDD" id="cd14752">
    <property type="entry name" value="GH31_N"/>
    <property type="match status" value="1"/>
</dbReference>
<feature type="domain" description="Glycosyl hydrolase family 31 C-terminal" evidence="5">
    <location>
        <begin position="638"/>
        <end position="737"/>
    </location>
</feature>
<dbReference type="PANTHER" id="PTHR43863:SF2">
    <property type="entry name" value="MALTASE-GLUCOAMYLASE"/>
    <property type="match status" value="1"/>
</dbReference>
<keyword evidence="7" id="KW-1185">Reference proteome</keyword>
<dbReference type="SUPFAM" id="SSF51011">
    <property type="entry name" value="Glycosyl hydrolase domain"/>
    <property type="match status" value="1"/>
</dbReference>
<evidence type="ECO:0000256" key="3">
    <source>
        <dbReference type="SAM" id="SignalP"/>
    </source>
</evidence>
<dbReference type="Gene3D" id="2.60.40.1760">
    <property type="entry name" value="glycosyl hydrolase (family 31)"/>
    <property type="match status" value="1"/>
</dbReference>
<dbReference type="Pfam" id="PF21365">
    <property type="entry name" value="Glyco_hydro_31_3rd"/>
    <property type="match status" value="1"/>
</dbReference>
<evidence type="ECO:0000256" key="1">
    <source>
        <dbReference type="ARBA" id="ARBA00007806"/>
    </source>
</evidence>
<keyword evidence="2" id="KW-0326">Glycosidase</keyword>
<comment type="similarity">
    <text evidence="1 2">Belongs to the glycosyl hydrolase 31 family.</text>
</comment>
<dbReference type="GO" id="GO:0005975">
    <property type="term" value="P:carbohydrate metabolic process"/>
    <property type="evidence" value="ECO:0007669"/>
    <property type="project" value="InterPro"/>
</dbReference>
<protein>
    <submittedName>
        <fullName evidence="6">Glycoside hydrolase family 31 protein</fullName>
    </submittedName>
</protein>
<dbReference type="GO" id="GO:0030246">
    <property type="term" value="F:carbohydrate binding"/>
    <property type="evidence" value="ECO:0007669"/>
    <property type="project" value="InterPro"/>
</dbReference>
<accession>A0A5C3Q8E3</accession>
<keyword evidence="3" id="KW-0732">Signal</keyword>
<dbReference type="InterPro" id="IPR017853">
    <property type="entry name" value="GH"/>
</dbReference>
<dbReference type="InterPro" id="IPR048395">
    <property type="entry name" value="Glyco_hydro_31_C"/>
</dbReference>
<dbReference type="AlphaFoldDB" id="A0A5C3Q8E3"/>
<feature type="signal peptide" evidence="3">
    <location>
        <begin position="1"/>
        <end position="21"/>
    </location>
</feature>
<dbReference type="EMBL" id="ML178857">
    <property type="protein sequence ID" value="TFK96640.1"/>
    <property type="molecule type" value="Genomic_DNA"/>
</dbReference>
<proteinExistence type="inferred from homology"/>
<keyword evidence="2 6" id="KW-0378">Hydrolase</keyword>
<evidence type="ECO:0000259" key="5">
    <source>
        <dbReference type="Pfam" id="PF21365"/>
    </source>
</evidence>
<evidence type="ECO:0000313" key="6">
    <source>
        <dbReference type="EMBL" id="TFK96640.1"/>
    </source>
</evidence>
<name>A0A5C3Q8E3_9AGAR</name>
<dbReference type="SUPFAM" id="SSF74650">
    <property type="entry name" value="Galactose mutarotase-like"/>
    <property type="match status" value="1"/>
</dbReference>
<reference evidence="6 7" key="1">
    <citation type="journal article" date="2019" name="Nat. Ecol. Evol.">
        <title>Megaphylogeny resolves global patterns of mushroom evolution.</title>
        <authorList>
            <person name="Varga T."/>
            <person name="Krizsan K."/>
            <person name="Foldi C."/>
            <person name="Dima B."/>
            <person name="Sanchez-Garcia M."/>
            <person name="Sanchez-Ramirez S."/>
            <person name="Szollosi G.J."/>
            <person name="Szarkandi J.G."/>
            <person name="Papp V."/>
            <person name="Albert L."/>
            <person name="Andreopoulos W."/>
            <person name="Angelini C."/>
            <person name="Antonin V."/>
            <person name="Barry K.W."/>
            <person name="Bougher N.L."/>
            <person name="Buchanan P."/>
            <person name="Buyck B."/>
            <person name="Bense V."/>
            <person name="Catcheside P."/>
            <person name="Chovatia M."/>
            <person name="Cooper J."/>
            <person name="Damon W."/>
            <person name="Desjardin D."/>
            <person name="Finy P."/>
            <person name="Geml J."/>
            <person name="Haridas S."/>
            <person name="Hughes K."/>
            <person name="Justo A."/>
            <person name="Karasinski D."/>
            <person name="Kautmanova I."/>
            <person name="Kiss B."/>
            <person name="Kocsube S."/>
            <person name="Kotiranta H."/>
            <person name="LaButti K.M."/>
            <person name="Lechner B.E."/>
            <person name="Liimatainen K."/>
            <person name="Lipzen A."/>
            <person name="Lukacs Z."/>
            <person name="Mihaltcheva S."/>
            <person name="Morgado L.N."/>
            <person name="Niskanen T."/>
            <person name="Noordeloos M.E."/>
            <person name="Ohm R.A."/>
            <person name="Ortiz-Santana B."/>
            <person name="Ovrebo C."/>
            <person name="Racz N."/>
            <person name="Riley R."/>
            <person name="Savchenko A."/>
            <person name="Shiryaev A."/>
            <person name="Soop K."/>
            <person name="Spirin V."/>
            <person name="Szebenyi C."/>
            <person name="Tomsovsky M."/>
            <person name="Tulloss R.E."/>
            <person name="Uehling J."/>
            <person name="Grigoriev I.V."/>
            <person name="Vagvolgyi C."/>
            <person name="Papp T."/>
            <person name="Martin F.M."/>
            <person name="Miettinen O."/>
            <person name="Hibbett D.S."/>
            <person name="Nagy L.G."/>
        </authorList>
    </citation>
    <scope>NUCLEOTIDE SEQUENCE [LARGE SCALE GENOMIC DNA]</scope>
    <source>
        <strain evidence="6 7">CBS 309.79</strain>
    </source>
</reference>
<sequence length="751" mass="85133">MMPRIPRYLALFASLPLGTLAQSNPLYTDAEYFQPNSTGIRVNNGFERVFIQPFGPHGVRVRVSLNRDPAGTELSTLIDPPLEGPGGNAGLAHDINVPIGGNATLRNGNILAEVFKNHLYFYRFDEANDTKTLLTSEYFDTKSLHSRYYARNFMSSSFRAEYSFTTTPEEQFFGLGQQSCCNDHTVNKKGQVIDLINFNSHIPMPVYMSNKGYLQMFNMASQGRLELGAHRVRFVAEEAMVVDYWITAAAPGNYDDLQRQFTAVTGRQPTPPEFLLGYQQSKLRYYDQRQVEALAQRFHDEQVRVSLIVIDFLAWKYQGDWSFNNLAFPNPEEMARKVKELTGAELMVSLWPSVEDLSENYITLQQRGLLATTRDGTGIHDSFQGVYTRLIDATNPEAREFVWKRLNDSYFSKGIHSFWIDQADGGSLGEAYVNNDQDLLKSIPYHRPFTEYFAGTQEATGKMYPWFHEQTIDEGYRNLTGSTQNQTHQTTCDYMSLTRSSYIGGQRFCSYLWSGDTESRFDVIHQQVTSGVSVAASGISAWTLDIGGFSGLNPETPEGQHLFVRWFGMGVFLPFTRVHGTRSCSIPRTAPYHRPNECPNEPWSYGEENFEIIKKYIDLRYELIPYVKALFEELQKTGRSIMRPLYYDFSLSDPVVAAGTSSNEPQIVHQYMFGPRLLVAPIGEANVTEATVYLPQLGEAHADLGSWKFWWTDEDFGEGGGNVTVDAPLDQIPVFYLGDKEDIFSGSIWSE</sequence>
<evidence type="ECO:0000259" key="4">
    <source>
        <dbReference type="Pfam" id="PF01055"/>
    </source>
</evidence>